<sequence length="102" mass="11698">MGERTDHDGSGDIYAEDDSPQASSQCNRRRHSTYVASGRARETIIVSTCLMTRRLTTHSTTSFQGFWWVSVTLPTRPRRVQDRHFCLLLVARNKKTLGRATW</sequence>
<organism evidence="2 3">
    <name type="scientific">Eumeta variegata</name>
    <name type="common">Bagworm moth</name>
    <name type="synonym">Eumeta japonica</name>
    <dbReference type="NCBI Taxonomy" id="151549"/>
    <lineage>
        <taxon>Eukaryota</taxon>
        <taxon>Metazoa</taxon>
        <taxon>Ecdysozoa</taxon>
        <taxon>Arthropoda</taxon>
        <taxon>Hexapoda</taxon>
        <taxon>Insecta</taxon>
        <taxon>Pterygota</taxon>
        <taxon>Neoptera</taxon>
        <taxon>Endopterygota</taxon>
        <taxon>Lepidoptera</taxon>
        <taxon>Glossata</taxon>
        <taxon>Ditrysia</taxon>
        <taxon>Tineoidea</taxon>
        <taxon>Psychidae</taxon>
        <taxon>Oiketicinae</taxon>
        <taxon>Eumeta</taxon>
    </lineage>
</organism>
<accession>A0A4C1XQI5</accession>
<feature type="region of interest" description="Disordered" evidence="1">
    <location>
        <begin position="1"/>
        <end position="31"/>
    </location>
</feature>
<gene>
    <name evidence="2" type="ORF">EVAR_103302_1</name>
</gene>
<reference evidence="2 3" key="1">
    <citation type="journal article" date="2019" name="Commun. Biol.">
        <title>The bagworm genome reveals a unique fibroin gene that provides high tensile strength.</title>
        <authorList>
            <person name="Kono N."/>
            <person name="Nakamura H."/>
            <person name="Ohtoshi R."/>
            <person name="Tomita M."/>
            <person name="Numata K."/>
            <person name="Arakawa K."/>
        </authorList>
    </citation>
    <scope>NUCLEOTIDE SEQUENCE [LARGE SCALE GENOMIC DNA]</scope>
</reference>
<feature type="compositionally biased region" description="Basic and acidic residues" evidence="1">
    <location>
        <begin position="1"/>
        <end position="10"/>
    </location>
</feature>
<dbReference type="AlphaFoldDB" id="A0A4C1XQI5"/>
<keyword evidence="3" id="KW-1185">Reference proteome</keyword>
<proteinExistence type="predicted"/>
<name>A0A4C1XQI5_EUMVA</name>
<evidence type="ECO:0000313" key="3">
    <source>
        <dbReference type="Proteomes" id="UP000299102"/>
    </source>
</evidence>
<evidence type="ECO:0000313" key="2">
    <source>
        <dbReference type="EMBL" id="GBP65420.1"/>
    </source>
</evidence>
<comment type="caution">
    <text evidence="2">The sequence shown here is derived from an EMBL/GenBank/DDBJ whole genome shotgun (WGS) entry which is preliminary data.</text>
</comment>
<dbReference type="Proteomes" id="UP000299102">
    <property type="component" value="Unassembled WGS sequence"/>
</dbReference>
<evidence type="ECO:0000256" key="1">
    <source>
        <dbReference type="SAM" id="MobiDB-lite"/>
    </source>
</evidence>
<dbReference type="EMBL" id="BGZK01000928">
    <property type="protein sequence ID" value="GBP65420.1"/>
    <property type="molecule type" value="Genomic_DNA"/>
</dbReference>
<protein>
    <submittedName>
        <fullName evidence="2">Uncharacterized protein</fullName>
    </submittedName>
</protein>